<dbReference type="EMBL" id="JBJQND010000003">
    <property type="protein sequence ID" value="KAL3881163.1"/>
    <property type="molecule type" value="Genomic_DNA"/>
</dbReference>
<dbReference type="SUPFAM" id="SSF54277">
    <property type="entry name" value="CAD &amp; PB1 domains"/>
    <property type="match status" value="1"/>
</dbReference>
<sequence length="441" mass="48208">MNETHMDLTGKLIIKVQLGDDIRRILITNEDITYDELMLMMQRVYRGKLSSNDDITIKYKDEDGDLITIFDSSDLSFAIQWSRVLKITLFVNGKPQPLESNQVKHIKKELRQIRDRVNSLLDSLETPHDVVSSSEIGHSTSKAGPTVTESPKRVSPQPRPSQPPPASSKEFDPLSTQRSVDGHMQNEVMSSFGLASDTGSMIERSGTPDSISSIGSSASNKVRQPPQQAQNSPISIQQPHGGRPSPIQDPSVPGYTQHPTQPSNTQLQQPPQQQTQPGVHPQIMPGQQITPGKLLPWQQTAQPQQPGYAQQQPGQQMYGSTNQGAQPQYQQQQPPQSMNQYGYVAGVNPAMQQQQQQQQQQYAQQPPVPKSQSPYAGQPTAGVQQPSPGQQGFPYAQQPAPVGSTAPPQGPAAGNPYSRGPGSGYAAGYPRPTGNYPQTFQ</sequence>
<evidence type="ECO:0000259" key="2">
    <source>
        <dbReference type="PROSITE" id="PS51745"/>
    </source>
</evidence>
<dbReference type="Pfam" id="PF00564">
    <property type="entry name" value="PB1"/>
    <property type="match status" value="1"/>
</dbReference>
<evidence type="ECO:0000313" key="4">
    <source>
        <dbReference type="Proteomes" id="UP001634394"/>
    </source>
</evidence>
<dbReference type="CDD" id="cd06401">
    <property type="entry name" value="PB1_TFG"/>
    <property type="match status" value="1"/>
</dbReference>
<feature type="domain" description="PB1" evidence="2">
    <location>
        <begin position="11"/>
        <end position="92"/>
    </location>
</feature>
<gene>
    <name evidence="3" type="ORF">ACJMK2_027620</name>
</gene>
<organism evidence="3 4">
    <name type="scientific">Sinanodonta woodiana</name>
    <name type="common">Chinese pond mussel</name>
    <name type="synonym">Anodonta woodiana</name>
    <dbReference type="NCBI Taxonomy" id="1069815"/>
    <lineage>
        <taxon>Eukaryota</taxon>
        <taxon>Metazoa</taxon>
        <taxon>Spiralia</taxon>
        <taxon>Lophotrochozoa</taxon>
        <taxon>Mollusca</taxon>
        <taxon>Bivalvia</taxon>
        <taxon>Autobranchia</taxon>
        <taxon>Heteroconchia</taxon>
        <taxon>Palaeoheterodonta</taxon>
        <taxon>Unionida</taxon>
        <taxon>Unionoidea</taxon>
        <taxon>Unionidae</taxon>
        <taxon>Unioninae</taxon>
        <taxon>Sinanodonta</taxon>
    </lineage>
</organism>
<dbReference type="InterPro" id="IPR033512">
    <property type="entry name" value="TFG"/>
</dbReference>
<dbReference type="Proteomes" id="UP001634394">
    <property type="component" value="Unassembled WGS sequence"/>
</dbReference>
<dbReference type="PANTHER" id="PTHR15335">
    <property type="entry name" value="PROTEIN TFG"/>
    <property type="match status" value="1"/>
</dbReference>
<dbReference type="Gene3D" id="3.10.20.90">
    <property type="entry name" value="Phosphatidylinositol 3-kinase Catalytic Subunit, Chain A, domain 1"/>
    <property type="match status" value="1"/>
</dbReference>
<feature type="compositionally biased region" description="Low complexity" evidence="1">
    <location>
        <begin position="352"/>
        <end position="365"/>
    </location>
</feature>
<evidence type="ECO:0000256" key="1">
    <source>
        <dbReference type="SAM" id="MobiDB-lite"/>
    </source>
</evidence>
<comment type="caution">
    <text evidence="3">The sequence shown here is derived from an EMBL/GenBank/DDBJ whole genome shotgun (WGS) entry which is preliminary data.</text>
</comment>
<feature type="compositionally biased region" description="Polar residues" evidence="1">
    <location>
        <begin position="220"/>
        <end position="238"/>
    </location>
</feature>
<feature type="compositionally biased region" description="Low complexity" evidence="1">
    <location>
        <begin position="298"/>
        <end position="316"/>
    </location>
</feature>
<keyword evidence="4" id="KW-1185">Reference proteome</keyword>
<reference evidence="3 4" key="1">
    <citation type="submission" date="2024-11" db="EMBL/GenBank/DDBJ databases">
        <title>Chromosome-level genome assembly of the freshwater bivalve Anodonta woodiana.</title>
        <authorList>
            <person name="Chen X."/>
        </authorList>
    </citation>
    <scope>NUCLEOTIDE SEQUENCE [LARGE SCALE GENOMIC DNA]</scope>
    <source>
        <strain evidence="3">MN2024</strain>
        <tissue evidence="3">Gills</tissue>
    </source>
</reference>
<dbReference type="EMBL" id="JBJQND010000003">
    <property type="protein sequence ID" value="KAL3881162.1"/>
    <property type="molecule type" value="Genomic_DNA"/>
</dbReference>
<feature type="compositionally biased region" description="Pro residues" evidence="1">
    <location>
        <begin position="157"/>
        <end position="166"/>
    </location>
</feature>
<dbReference type="AlphaFoldDB" id="A0ABD3X6P7"/>
<feature type="compositionally biased region" description="Low complexity" evidence="1">
    <location>
        <begin position="210"/>
        <end position="219"/>
    </location>
</feature>
<proteinExistence type="predicted"/>
<dbReference type="SMART" id="SM00666">
    <property type="entry name" value="PB1"/>
    <property type="match status" value="1"/>
</dbReference>
<feature type="compositionally biased region" description="Polar residues" evidence="1">
    <location>
        <begin position="370"/>
        <end position="390"/>
    </location>
</feature>
<dbReference type="PROSITE" id="PS51745">
    <property type="entry name" value="PB1"/>
    <property type="match status" value="1"/>
</dbReference>
<feature type="compositionally biased region" description="Low complexity" evidence="1">
    <location>
        <begin position="259"/>
        <end position="282"/>
    </location>
</feature>
<feature type="region of interest" description="Disordered" evidence="1">
    <location>
        <begin position="197"/>
        <end position="441"/>
    </location>
</feature>
<dbReference type="InterPro" id="IPR000270">
    <property type="entry name" value="PB1_dom"/>
</dbReference>
<feature type="region of interest" description="Disordered" evidence="1">
    <location>
        <begin position="127"/>
        <end position="184"/>
    </location>
</feature>
<name>A0ABD3X6P7_SINWO</name>
<feature type="compositionally biased region" description="Polar residues" evidence="1">
    <location>
        <begin position="131"/>
        <end position="149"/>
    </location>
</feature>
<accession>A0ABD3X6P7</accession>
<dbReference type="PANTHER" id="PTHR15335:SF7">
    <property type="entry name" value="PROTEIN TFG"/>
    <property type="match status" value="1"/>
</dbReference>
<protein>
    <recommendedName>
        <fullName evidence="2">PB1 domain-containing protein</fullName>
    </recommendedName>
</protein>
<dbReference type="InterPro" id="IPR053793">
    <property type="entry name" value="PB1-like"/>
</dbReference>
<evidence type="ECO:0000313" key="3">
    <source>
        <dbReference type="EMBL" id="KAL3881163.1"/>
    </source>
</evidence>
<feature type="compositionally biased region" description="Low complexity" evidence="1">
    <location>
        <begin position="326"/>
        <end position="336"/>
    </location>
</feature>
<dbReference type="InterPro" id="IPR034857">
    <property type="entry name" value="PB1_TFG"/>
</dbReference>